<dbReference type="PROSITE" id="PS01231">
    <property type="entry name" value="TRMA_2"/>
    <property type="match status" value="1"/>
</dbReference>
<dbReference type="GO" id="GO:0070475">
    <property type="term" value="P:rRNA base methylation"/>
    <property type="evidence" value="ECO:0007669"/>
    <property type="project" value="TreeGrafter"/>
</dbReference>
<dbReference type="Gene3D" id="3.40.50.150">
    <property type="entry name" value="Vaccinia Virus protein VP39"/>
    <property type="match status" value="1"/>
</dbReference>
<reference evidence="7 8" key="1">
    <citation type="submission" date="2018-04" db="EMBL/GenBank/DDBJ databases">
        <title>Genomic Encyclopedia of Type Strains, Phase IV (KMG-IV): sequencing the most valuable type-strain genomes for metagenomic binning, comparative biology and taxonomic classification.</title>
        <authorList>
            <person name="Goeker M."/>
        </authorList>
    </citation>
    <scope>NUCLEOTIDE SEQUENCE [LARGE SCALE GENOMIC DNA]</scope>
    <source>
        <strain evidence="7 8">DSM 28795</strain>
    </source>
</reference>
<dbReference type="PROSITE" id="PS50926">
    <property type="entry name" value="TRAM"/>
    <property type="match status" value="1"/>
</dbReference>
<dbReference type="SUPFAM" id="SSF50249">
    <property type="entry name" value="Nucleic acid-binding proteins"/>
    <property type="match status" value="1"/>
</dbReference>
<feature type="active site" description="Nucleophile" evidence="4">
    <location>
        <position position="413"/>
    </location>
</feature>
<comment type="caution">
    <text evidence="7">The sequence shown here is derived from an EMBL/GenBank/DDBJ whole genome shotgun (WGS) entry which is preliminary data.</text>
</comment>
<dbReference type="InterPro" id="IPR030391">
    <property type="entry name" value="MeTrfase_TrmA_CS"/>
</dbReference>
<feature type="binding site" evidence="4">
    <location>
        <position position="338"/>
    </location>
    <ligand>
        <name>S-adenosyl-L-methionine</name>
        <dbReference type="ChEBI" id="CHEBI:59789"/>
    </ligand>
</feature>
<keyword evidence="3 4" id="KW-0949">S-adenosyl-L-methionine</keyword>
<dbReference type="OrthoDB" id="9804590at2"/>
<dbReference type="SUPFAM" id="SSF53335">
    <property type="entry name" value="S-adenosyl-L-methionine-dependent methyltransferases"/>
    <property type="match status" value="1"/>
</dbReference>
<evidence type="ECO:0000313" key="8">
    <source>
        <dbReference type="Proteomes" id="UP000245433"/>
    </source>
</evidence>
<comment type="similarity">
    <text evidence="4">Belongs to the class I-like SAM-binding methyltransferase superfamily. RNA M5U methyltransferase family.</text>
</comment>
<dbReference type="InterPro" id="IPR010280">
    <property type="entry name" value="U5_MeTrfase_fam"/>
</dbReference>
<name>A0A2U1DBK7_9LACO</name>
<feature type="binding site" evidence="4">
    <location>
        <position position="317"/>
    </location>
    <ligand>
        <name>S-adenosyl-L-methionine</name>
        <dbReference type="ChEBI" id="CHEBI:59789"/>
    </ligand>
</feature>
<dbReference type="FunFam" id="2.40.50.1070:FF:000003">
    <property type="entry name" value="23S rRNA (Uracil-5-)-methyltransferase RumA"/>
    <property type="match status" value="1"/>
</dbReference>
<organism evidence="7 8">
    <name type="scientific">Convivina intestini</name>
    <dbReference type="NCBI Taxonomy" id="1505726"/>
    <lineage>
        <taxon>Bacteria</taxon>
        <taxon>Bacillati</taxon>
        <taxon>Bacillota</taxon>
        <taxon>Bacilli</taxon>
        <taxon>Lactobacillales</taxon>
        <taxon>Lactobacillaceae</taxon>
        <taxon>Convivina</taxon>
    </lineage>
</organism>
<dbReference type="CDD" id="cd02440">
    <property type="entry name" value="AdoMet_MTases"/>
    <property type="match status" value="1"/>
</dbReference>
<dbReference type="InterPro" id="IPR012340">
    <property type="entry name" value="NA-bd_OB-fold"/>
</dbReference>
<dbReference type="RefSeq" id="WP_089938426.1">
    <property type="nucleotide sequence ID" value="NZ_CAKOEX010000003.1"/>
</dbReference>
<feature type="binding site" evidence="4">
    <location>
        <position position="386"/>
    </location>
    <ligand>
        <name>S-adenosyl-L-methionine</name>
        <dbReference type="ChEBI" id="CHEBI:59789"/>
    </ligand>
</feature>
<feature type="domain" description="TRAM" evidence="6">
    <location>
        <begin position="7"/>
        <end position="66"/>
    </location>
</feature>
<dbReference type="AlphaFoldDB" id="A0A2U1DBK7"/>
<dbReference type="InterPro" id="IPR002792">
    <property type="entry name" value="TRAM_dom"/>
</dbReference>
<feature type="binding site" evidence="4">
    <location>
        <position position="288"/>
    </location>
    <ligand>
        <name>S-adenosyl-L-methionine</name>
        <dbReference type="ChEBI" id="CHEBI:59789"/>
    </ligand>
</feature>
<dbReference type="EMBL" id="QEKT01000003">
    <property type="protein sequence ID" value="PVY85085.1"/>
    <property type="molecule type" value="Genomic_DNA"/>
</dbReference>
<evidence type="ECO:0000256" key="2">
    <source>
        <dbReference type="ARBA" id="ARBA00022679"/>
    </source>
</evidence>
<keyword evidence="2 4" id="KW-0808">Transferase</keyword>
<dbReference type="InterPro" id="IPR029063">
    <property type="entry name" value="SAM-dependent_MTases_sf"/>
</dbReference>
<dbReference type="GO" id="GO:0070041">
    <property type="term" value="F:rRNA (uridine-C5-)-methyltransferase activity"/>
    <property type="evidence" value="ECO:0007669"/>
    <property type="project" value="TreeGrafter"/>
</dbReference>
<keyword evidence="1 4" id="KW-0489">Methyltransferase</keyword>
<dbReference type="PROSITE" id="PS51687">
    <property type="entry name" value="SAM_MT_RNA_M5U"/>
    <property type="match status" value="1"/>
</dbReference>
<dbReference type="FunFam" id="3.40.50.150:FF:000009">
    <property type="entry name" value="23S rRNA (Uracil(1939)-C(5))-methyltransferase RlmD"/>
    <property type="match status" value="1"/>
</dbReference>
<evidence type="ECO:0000256" key="4">
    <source>
        <dbReference type="PROSITE-ProRule" id="PRU01024"/>
    </source>
</evidence>
<dbReference type="Gene3D" id="2.40.50.140">
    <property type="entry name" value="Nucleic acid-binding proteins"/>
    <property type="match status" value="1"/>
</dbReference>
<accession>A0A2U1DBK7</accession>
<protein>
    <submittedName>
        <fullName evidence="7">23S rRNA (Uracil1939-C5)-methyltransferase</fullName>
    </submittedName>
</protein>
<dbReference type="InterPro" id="IPR030390">
    <property type="entry name" value="MeTrfase_TrmA_AS"/>
</dbReference>
<evidence type="ECO:0000256" key="1">
    <source>
        <dbReference type="ARBA" id="ARBA00022603"/>
    </source>
</evidence>
<evidence type="ECO:0000259" key="6">
    <source>
        <dbReference type="PROSITE" id="PS50926"/>
    </source>
</evidence>
<gene>
    <name evidence="7" type="ORF">C7384_103110</name>
</gene>
<dbReference type="PANTHER" id="PTHR11061">
    <property type="entry name" value="RNA M5U METHYLTRANSFERASE"/>
    <property type="match status" value="1"/>
</dbReference>
<evidence type="ECO:0000256" key="5">
    <source>
        <dbReference type="PROSITE-ProRule" id="PRU10015"/>
    </source>
</evidence>
<dbReference type="Proteomes" id="UP000245433">
    <property type="component" value="Unassembled WGS sequence"/>
</dbReference>
<proteinExistence type="inferred from homology"/>
<dbReference type="Gene3D" id="2.40.50.1070">
    <property type="match status" value="1"/>
</dbReference>
<sequence length="459" mass="51261">MAKTVLPVQLNQKFQGEVASLRFNGMGIIWAQADYPIYVADAIPGELVEVEIIQVDKKSAYGRIQRWLRPSPERENQDRQYLVEAGTAPLVNWQYSAQLRWKNKQVRLAFQQAGLTVDVEPTVGMKQPTYYRNKTIVPLKWQDGELLTGFYQRGSHHLVSMTDYYVNDPKIDQAIETVRQILANLQVSAFDPDRQEGALRYLMVRRGYYSHELMVVLVSNETTIPQLDEVVKAIVAALPELKSLILNVSPKADYVLLSPHNQVLWGGGAIYDSLLGYRFLIGPNSFYQVNPPMTEKLYQLAAQAAQLQPSDLVVDAYSGIGTIGISVADQVRQVIGVEVVAGAVADSKKNVAINQINNADYILADAPDQFVDWAAQGIKPDVVIVDPPRRGLTHKLIEATVQMQPQRLVYISCNPVTAGRDCAQLAELGYQIIRPVIPVDQFPQTSHVETITVLERLVP</sequence>
<evidence type="ECO:0000256" key="3">
    <source>
        <dbReference type="ARBA" id="ARBA00022691"/>
    </source>
</evidence>
<feature type="active site" evidence="5">
    <location>
        <position position="413"/>
    </location>
</feature>
<evidence type="ECO:0000313" key="7">
    <source>
        <dbReference type="EMBL" id="PVY85085.1"/>
    </source>
</evidence>
<dbReference type="PROSITE" id="PS01230">
    <property type="entry name" value="TRMA_1"/>
    <property type="match status" value="1"/>
</dbReference>
<dbReference type="NCBIfam" id="TIGR00479">
    <property type="entry name" value="rumA"/>
    <property type="match status" value="1"/>
</dbReference>
<keyword evidence="8" id="KW-1185">Reference proteome</keyword>
<dbReference type="PANTHER" id="PTHR11061:SF30">
    <property type="entry name" value="TRNA (URACIL(54)-C(5))-METHYLTRANSFERASE"/>
    <property type="match status" value="1"/>
</dbReference>
<dbReference type="Pfam" id="PF05958">
    <property type="entry name" value="tRNA_U5-meth_tr"/>
    <property type="match status" value="1"/>
</dbReference>